<dbReference type="EMBL" id="CAJVQB010022191">
    <property type="protein sequence ID" value="CAG8798949.1"/>
    <property type="molecule type" value="Genomic_DNA"/>
</dbReference>
<evidence type="ECO:0000313" key="1">
    <source>
        <dbReference type="EMBL" id="CAG8798949.1"/>
    </source>
</evidence>
<sequence length="144" mass="16755">MKSNVVLRTDTQKHPDGHYCLVSVKYARQFASMFADMSVIIFQNDKAKDLQSLILNPQYNDILKFDEQIKPIWVLLVDRQLKYNPVEREIATLSGKLAGITLSIDYFGKHLDSQGKSRDLIFEKHVHAQYIDTFMNPFDDLQFE</sequence>
<keyword evidence="2" id="KW-1185">Reference proteome</keyword>
<accession>A0ABN7VVE3</accession>
<proteinExistence type="predicted"/>
<gene>
    <name evidence="1" type="ORF">GMARGA_LOCUS22699</name>
</gene>
<name>A0ABN7VVE3_GIGMA</name>
<reference evidence="1 2" key="1">
    <citation type="submission" date="2021-06" db="EMBL/GenBank/DDBJ databases">
        <authorList>
            <person name="Kallberg Y."/>
            <person name="Tangrot J."/>
            <person name="Rosling A."/>
        </authorList>
    </citation>
    <scope>NUCLEOTIDE SEQUENCE [LARGE SCALE GENOMIC DNA]</scope>
    <source>
        <strain evidence="1 2">120-4 pot B 10/14</strain>
    </source>
</reference>
<dbReference type="Proteomes" id="UP000789901">
    <property type="component" value="Unassembled WGS sequence"/>
</dbReference>
<feature type="non-terminal residue" evidence="1">
    <location>
        <position position="144"/>
    </location>
</feature>
<protein>
    <submittedName>
        <fullName evidence="1">16770_t:CDS:1</fullName>
    </submittedName>
</protein>
<organism evidence="1 2">
    <name type="scientific">Gigaspora margarita</name>
    <dbReference type="NCBI Taxonomy" id="4874"/>
    <lineage>
        <taxon>Eukaryota</taxon>
        <taxon>Fungi</taxon>
        <taxon>Fungi incertae sedis</taxon>
        <taxon>Mucoromycota</taxon>
        <taxon>Glomeromycotina</taxon>
        <taxon>Glomeromycetes</taxon>
        <taxon>Diversisporales</taxon>
        <taxon>Gigasporaceae</taxon>
        <taxon>Gigaspora</taxon>
    </lineage>
</organism>
<evidence type="ECO:0000313" key="2">
    <source>
        <dbReference type="Proteomes" id="UP000789901"/>
    </source>
</evidence>
<comment type="caution">
    <text evidence="1">The sequence shown here is derived from an EMBL/GenBank/DDBJ whole genome shotgun (WGS) entry which is preliminary data.</text>
</comment>